<dbReference type="PANTHER" id="PTHR43201:SF5">
    <property type="entry name" value="MEDIUM-CHAIN ACYL-COA LIGASE ACSF2, MITOCHONDRIAL"/>
    <property type="match status" value="1"/>
</dbReference>
<evidence type="ECO:0000256" key="2">
    <source>
        <dbReference type="ARBA" id="ARBA00022598"/>
    </source>
</evidence>
<gene>
    <name evidence="5" type="ORF">ACFMB1_19860</name>
</gene>
<evidence type="ECO:0000259" key="3">
    <source>
        <dbReference type="Pfam" id="PF00501"/>
    </source>
</evidence>
<evidence type="ECO:0000256" key="1">
    <source>
        <dbReference type="ARBA" id="ARBA00006432"/>
    </source>
</evidence>
<dbReference type="Pfam" id="PF13193">
    <property type="entry name" value="AMP-binding_C"/>
    <property type="match status" value="1"/>
</dbReference>
<dbReference type="InterPro" id="IPR025110">
    <property type="entry name" value="AMP-bd_C"/>
</dbReference>
<dbReference type="InterPro" id="IPR045851">
    <property type="entry name" value="AMP-bd_C_sf"/>
</dbReference>
<dbReference type="Gene3D" id="3.30.300.30">
    <property type="match status" value="1"/>
</dbReference>
<dbReference type="Pfam" id="PF00501">
    <property type="entry name" value="AMP-binding"/>
    <property type="match status" value="1"/>
</dbReference>
<comment type="similarity">
    <text evidence="1">Belongs to the ATP-dependent AMP-binding enzyme family.</text>
</comment>
<feature type="domain" description="AMP-dependent synthetase/ligase" evidence="3">
    <location>
        <begin position="11"/>
        <end position="354"/>
    </location>
</feature>
<organism evidence="5 6">
    <name type="scientific">Hyphococcus aureus</name>
    <dbReference type="NCBI Taxonomy" id="2666033"/>
    <lineage>
        <taxon>Bacteria</taxon>
        <taxon>Pseudomonadati</taxon>
        <taxon>Pseudomonadota</taxon>
        <taxon>Alphaproteobacteria</taxon>
        <taxon>Parvularculales</taxon>
        <taxon>Parvularculaceae</taxon>
        <taxon>Hyphococcus</taxon>
    </lineage>
</organism>
<keyword evidence="6" id="KW-1185">Reference proteome</keyword>
<dbReference type="InterPro" id="IPR020845">
    <property type="entry name" value="AMP-binding_CS"/>
</dbReference>
<dbReference type="Gene3D" id="3.40.50.12780">
    <property type="entry name" value="N-terminal domain of ligase-like"/>
    <property type="match status" value="1"/>
</dbReference>
<keyword evidence="2" id="KW-0436">Ligase</keyword>
<dbReference type="PROSITE" id="PS00455">
    <property type="entry name" value="AMP_BINDING"/>
    <property type="match status" value="1"/>
</dbReference>
<dbReference type="NCBIfam" id="NF006572">
    <property type="entry name" value="PRK09088.1"/>
    <property type="match status" value="1"/>
</dbReference>
<evidence type="ECO:0000259" key="4">
    <source>
        <dbReference type="Pfam" id="PF13193"/>
    </source>
</evidence>
<dbReference type="PANTHER" id="PTHR43201">
    <property type="entry name" value="ACYL-COA SYNTHETASE"/>
    <property type="match status" value="1"/>
</dbReference>
<evidence type="ECO:0000313" key="5">
    <source>
        <dbReference type="EMBL" id="MFC6037815.1"/>
    </source>
</evidence>
<dbReference type="EMBL" id="JBHPON010000004">
    <property type="protein sequence ID" value="MFC6037815.1"/>
    <property type="molecule type" value="Genomic_DNA"/>
</dbReference>
<dbReference type="InterPro" id="IPR000873">
    <property type="entry name" value="AMP-dep_synth/lig_dom"/>
</dbReference>
<dbReference type="InterPro" id="IPR042099">
    <property type="entry name" value="ANL_N_sf"/>
</dbReference>
<comment type="caution">
    <text evidence="5">The sequence shown here is derived from an EMBL/GenBank/DDBJ whole genome shotgun (WGS) entry which is preliminary data.</text>
</comment>
<reference evidence="5 6" key="1">
    <citation type="submission" date="2024-09" db="EMBL/GenBank/DDBJ databases">
        <authorList>
            <person name="Zhang Z.-H."/>
        </authorList>
    </citation>
    <scope>NUCLEOTIDE SEQUENCE [LARGE SCALE GENOMIC DNA]</scope>
    <source>
        <strain evidence="5 6">HHTR114</strain>
    </source>
</reference>
<dbReference type="SUPFAM" id="SSF56801">
    <property type="entry name" value="Acetyl-CoA synthetase-like"/>
    <property type="match status" value="1"/>
</dbReference>
<sequence>MPRPVDDIGMQARLRPGALAVSDLTSDRRWTYAEFDLAVARCAGALVARDVTAGERVAALAKNCAELVMLHLACARLGAIYVPLNWRLAVHELERLIEDAAPALLVEGDGLENAAFGGVSIGGFRDEIEGARPHYGRAIEREKPTLILYTSGTSGKPKGALLSERNLAETAINFSILGAVGEDSVFLCDSPMFHIIGLVTNVRPPMMRGGTLLISDGFVPGRTLERLGDPALKVTHYFGVPQMASVLRSDPAYYPQKLKGLTALFTGGAPHPAANIRAWLADGIPVVDGFGMSEAGTVFGMPLDPELIERHAGSVGVATPRVKARIVDAMGADAPAGEPGELLLKGDNITQGYWRREKETQDAFTDDGWFRTGDIARMNEEGFYWLVDRRKDMFISGGENVYPAEIEAVAAGLAGVKEAAAVGVPDEKWGEVGHLFWVAHENATTEESVITAELERHLARYKLPKHYTRVDALPRNGAGKVLKTVLREMAAKENAST</sequence>
<protein>
    <submittedName>
        <fullName evidence="5">AMP-binding protein</fullName>
    </submittedName>
</protein>
<accession>A0ABW1L251</accession>
<dbReference type="Proteomes" id="UP001596116">
    <property type="component" value="Unassembled WGS sequence"/>
</dbReference>
<evidence type="ECO:0000313" key="6">
    <source>
        <dbReference type="Proteomes" id="UP001596116"/>
    </source>
</evidence>
<proteinExistence type="inferred from homology"/>
<dbReference type="RefSeq" id="WP_379882936.1">
    <property type="nucleotide sequence ID" value="NZ_JBHPON010000004.1"/>
</dbReference>
<name>A0ABW1L251_9PROT</name>
<feature type="domain" description="AMP-binding enzyme C-terminal" evidence="4">
    <location>
        <begin position="405"/>
        <end position="480"/>
    </location>
</feature>